<dbReference type="OrthoDB" id="9810734at2"/>
<dbReference type="InterPro" id="IPR013120">
    <property type="entry name" value="FAR_NAD-bd"/>
</dbReference>
<evidence type="ECO:0000259" key="1">
    <source>
        <dbReference type="Pfam" id="PF07993"/>
    </source>
</evidence>
<reference evidence="2 3" key="1">
    <citation type="submission" date="2018-08" db="EMBL/GenBank/DDBJ databases">
        <title>Genomic Encyclopedia of Archaeal and Bacterial Type Strains, Phase II (KMG-II): from individual species to whole genera.</title>
        <authorList>
            <person name="Goeker M."/>
        </authorList>
    </citation>
    <scope>NUCLEOTIDE SEQUENCE [LARGE SCALE GENOMIC DNA]</scope>
    <source>
        <strain evidence="2 3">DSM 45791</strain>
    </source>
</reference>
<dbReference type="PANTHER" id="PTHR12126">
    <property type="entry name" value="NADH-UBIQUINONE OXIDOREDUCTASE 39 KDA SUBUNIT-RELATED"/>
    <property type="match status" value="1"/>
</dbReference>
<dbReference type="PANTHER" id="PTHR12126:SF11">
    <property type="entry name" value="NADH DEHYDROGENASE [UBIQUINONE] 1 ALPHA SUBCOMPLEX SUBUNIT 9, MITOCHONDRIAL"/>
    <property type="match status" value="1"/>
</dbReference>
<accession>A0A3E0GYM7</accession>
<dbReference type="InterPro" id="IPR051207">
    <property type="entry name" value="ComplexI_NDUFA9_subunit"/>
</dbReference>
<dbReference type="InterPro" id="IPR036291">
    <property type="entry name" value="NAD(P)-bd_dom_sf"/>
</dbReference>
<feature type="domain" description="Thioester reductase (TE)" evidence="1">
    <location>
        <begin position="5"/>
        <end position="135"/>
    </location>
</feature>
<evidence type="ECO:0000313" key="3">
    <source>
        <dbReference type="Proteomes" id="UP000256269"/>
    </source>
</evidence>
<sequence length="328" mass="35495">MNVVVTGAAGLVGAEVCARLAASGHSVVALTHRSATVADHRGVIPTTPFGGRFAAGVSRLTVDVTRPDLGLAAELVDRLCRGRCTLVHAAAVTEFGRDDSVYDAVNVRGTAHALALARRGEMPFVHVSTAYVAGANGYERSKSAAERLVRGSGLDAVVIRPSIVVGTEATGAIRAFRSFYVLLRLIVEGKVGALPGRYDALLDLVAVDRVADLVADAVHRFGEVRGRTLPAIGGRPVSLRECSDLFAEYPSFRVPKFVPPEVFRADTLSPAQRRYHDRVVRLYEPYLRDRTSFEDSATRAFHHRRPGITGVAHLRRLLDYCLAIGYLR</sequence>
<evidence type="ECO:0000313" key="2">
    <source>
        <dbReference type="EMBL" id="REH34871.1"/>
    </source>
</evidence>
<comment type="caution">
    <text evidence="2">The sequence shown here is derived from an EMBL/GenBank/DDBJ whole genome shotgun (WGS) entry which is preliminary data.</text>
</comment>
<gene>
    <name evidence="2" type="ORF">BCF44_119147</name>
</gene>
<dbReference type="Pfam" id="PF07993">
    <property type="entry name" value="NAD_binding_4"/>
    <property type="match status" value="1"/>
</dbReference>
<organism evidence="2 3">
    <name type="scientific">Kutzneria buriramensis</name>
    <dbReference type="NCBI Taxonomy" id="1045776"/>
    <lineage>
        <taxon>Bacteria</taxon>
        <taxon>Bacillati</taxon>
        <taxon>Actinomycetota</taxon>
        <taxon>Actinomycetes</taxon>
        <taxon>Pseudonocardiales</taxon>
        <taxon>Pseudonocardiaceae</taxon>
        <taxon>Kutzneria</taxon>
    </lineage>
</organism>
<dbReference type="RefSeq" id="WP_116180348.1">
    <property type="nucleotide sequence ID" value="NZ_CP144375.1"/>
</dbReference>
<name>A0A3E0GYM7_9PSEU</name>
<dbReference type="Gene3D" id="3.40.50.720">
    <property type="entry name" value="NAD(P)-binding Rossmann-like Domain"/>
    <property type="match status" value="1"/>
</dbReference>
<dbReference type="EMBL" id="QUNO01000019">
    <property type="protein sequence ID" value="REH34871.1"/>
    <property type="molecule type" value="Genomic_DNA"/>
</dbReference>
<proteinExistence type="predicted"/>
<keyword evidence="3" id="KW-1185">Reference proteome</keyword>
<dbReference type="Proteomes" id="UP000256269">
    <property type="component" value="Unassembled WGS sequence"/>
</dbReference>
<dbReference type="GO" id="GO:0044877">
    <property type="term" value="F:protein-containing complex binding"/>
    <property type="evidence" value="ECO:0007669"/>
    <property type="project" value="TreeGrafter"/>
</dbReference>
<dbReference type="AlphaFoldDB" id="A0A3E0GYM7"/>
<dbReference type="SUPFAM" id="SSF51735">
    <property type="entry name" value="NAD(P)-binding Rossmann-fold domains"/>
    <property type="match status" value="1"/>
</dbReference>
<protein>
    <submittedName>
        <fullName evidence="2">Male sterility protein</fullName>
    </submittedName>
</protein>